<dbReference type="RefSeq" id="WP_307240483.1">
    <property type="nucleotide sequence ID" value="NZ_JAUSQZ010000001.1"/>
</dbReference>
<evidence type="ECO:0000256" key="1">
    <source>
        <dbReference type="ARBA" id="ARBA00022801"/>
    </source>
</evidence>
<keyword evidence="5" id="KW-1185">Reference proteome</keyword>
<gene>
    <name evidence="4" type="ORF">J2S57_001809</name>
</gene>
<dbReference type="PANTHER" id="PTHR43329">
    <property type="entry name" value="EPOXIDE HYDROLASE"/>
    <property type="match status" value="1"/>
</dbReference>
<dbReference type="EMBL" id="JAUSQZ010000001">
    <property type="protein sequence ID" value="MDP9826060.1"/>
    <property type="molecule type" value="Genomic_DNA"/>
</dbReference>
<dbReference type="PRINTS" id="PR00412">
    <property type="entry name" value="EPOXHYDRLASE"/>
</dbReference>
<evidence type="ECO:0000313" key="5">
    <source>
        <dbReference type="Proteomes" id="UP001235712"/>
    </source>
</evidence>
<name>A0ABT9P059_9ACTN</name>
<feature type="compositionally biased region" description="Basic and acidic residues" evidence="2">
    <location>
        <begin position="1"/>
        <end position="10"/>
    </location>
</feature>
<dbReference type="PRINTS" id="PR00111">
    <property type="entry name" value="ABHYDROLASE"/>
</dbReference>
<dbReference type="Proteomes" id="UP001235712">
    <property type="component" value="Unassembled WGS sequence"/>
</dbReference>
<evidence type="ECO:0000313" key="4">
    <source>
        <dbReference type="EMBL" id="MDP9826060.1"/>
    </source>
</evidence>
<dbReference type="Pfam" id="PF00561">
    <property type="entry name" value="Abhydrolase_1"/>
    <property type="match status" value="1"/>
</dbReference>
<evidence type="ECO:0000259" key="3">
    <source>
        <dbReference type="Pfam" id="PF00561"/>
    </source>
</evidence>
<dbReference type="InterPro" id="IPR000073">
    <property type="entry name" value="AB_hydrolase_1"/>
</dbReference>
<comment type="caution">
    <text evidence="4">The sequence shown here is derived from an EMBL/GenBank/DDBJ whole genome shotgun (WGS) entry which is preliminary data.</text>
</comment>
<protein>
    <submittedName>
        <fullName evidence="4">Pimeloyl-ACP methyl ester carboxylesterase</fullName>
    </submittedName>
</protein>
<organism evidence="4 5">
    <name type="scientific">Kineosporia succinea</name>
    <dbReference type="NCBI Taxonomy" id="84632"/>
    <lineage>
        <taxon>Bacteria</taxon>
        <taxon>Bacillati</taxon>
        <taxon>Actinomycetota</taxon>
        <taxon>Actinomycetes</taxon>
        <taxon>Kineosporiales</taxon>
        <taxon>Kineosporiaceae</taxon>
        <taxon>Kineosporia</taxon>
    </lineage>
</organism>
<feature type="domain" description="AB hydrolase-1" evidence="3">
    <location>
        <begin position="61"/>
        <end position="313"/>
    </location>
</feature>
<dbReference type="InterPro" id="IPR000639">
    <property type="entry name" value="Epox_hydrolase-like"/>
</dbReference>
<dbReference type="InterPro" id="IPR029058">
    <property type="entry name" value="AB_hydrolase_fold"/>
</dbReference>
<dbReference type="Gene3D" id="3.40.50.1820">
    <property type="entry name" value="alpha/beta hydrolase"/>
    <property type="match status" value="1"/>
</dbReference>
<accession>A0ABT9P059</accession>
<sequence>MRLRRARDESAEPSPAPTHSLEPAGALYVDSADTLIRGPWTHRFVAANGARFHVAEAGEGPLVLLLHGFPQFWWSWRHQIPALAEAGYRAVALDLRGYGASDKPPRGYDTMTSATDIAGVIKALGETQAVIVGQDWGGWLAWSMPGLAPEQTRAVASLAMGHPLVMRRALTRDARQRRAWRRVLEFQLPMRPERRLTRDDLVGDVLNDWSAAGGDFPDEECLDVYRRAIRVPFVAHSAMEYFRWALRSLPRRDGRRFTTSVDEPITVPTLSLHGEDDPFVLLPSVLASHRQVTGPLTFELLRGAGHFLPEEAPDRVTDALLNWLKGL</sequence>
<evidence type="ECO:0000256" key="2">
    <source>
        <dbReference type="SAM" id="MobiDB-lite"/>
    </source>
</evidence>
<keyword evidence="1" id="KW-0378">Hydrolase</keyword>
<dbReference type="SUPFAM" id="SSF53474">
    <property type="entry name" value="alpha/beta-Hydrolases"/>
    <property type="match status" value="1"/>
</dbReference>
<proteinExistence type="predicted"/>
<reference evidence="4 5" key="1">
    <citation type="submission" date="2023-07" db="EMBL/GenBank/DDBJ databases">
        <title>Sequencing the genomes of 1000 actinobacteria strains.</title>
        <authorList>
            <person name="Klenk H.-P."/>
        </authorList>
    </citation>
    <scope>NUCLEOTIDE SEQUENCE [LARGE SCALE GENOMIC DNA]</scope>
    <source>
        <strain evidence="4 5">DSM 44388</strain>
    </source>
</reference>
<feature type="region of interest" description="Disordered" evidence="2">
    <location>
        <begin position="1"/>
        <end position="23"/>
    </location>
</feature>